<accession>A0ACC5P2V5</accession>
<name>A0ACC5P2V5_9BACT</name>
<dbReference type="Proteomes" id="UP000569005">
    <property type="component" value="Unassembled WGS sequence"/>
</dbReference>
<proteinExistence type="predicted"/>
<sequence length="140" mass="15305">MNFVDTSVIVAASQPYDPRQPACLDRLAVADARGGACAIHTLSEIFAVLTRLPLPYRLPADAALQIVKHTSKRFNVIALTPAEHMATIERFVAEGLTGAMIYDALILSCARKANATRIYTLNPRHFKQVAPDLAARIHEP</sequence>
<organism evidence="1 2">
    <name type="scientific">Tunturiibacter gelidiferens</name>
    <dbReference type="NCBI Taxonomy" id="3069689"/>
    <lineage>
        <taxon>Bacteria</taxon>
        <taxon>Pseudomonadati</taxon>
        <taxon>Acidobacteriota</taxon>
        <taxon>Terriglobia</taxon>
        <taxon>Terriglobales</taxon>
        <taxon>Acidobacteriaceae</taxon>
        <taxon>Tunturiibacter</taxon>
    </lineage>
</organism>
<dbReference type="EMBL" id="JACHEA010000001">
    <property type="protein sequence ID" value="MBB5341004.1"/>
    <property type="molecule type" value="Genomic_DNA"/>
</dbReference>
<protein>
    <submittedName>
        <fullName evidence="1">Nucleic acid-binding protein</fullName>
    </submittedName>
</protein>
<comment type="caution">
    <text evidence="1">The sequence shown here is derived from an EMBL/GenBank/DDBJ whole genome shotgun (WGS) entry which is preliminary data.</text>
</comment>
<evidence type="ECO:0000313" key="1">
    <source>
        <dbReference type="EMBL" id="MBB5341004.1"/>
    </source>
</evidence>
<evidence type="ECO:0000313" key="2">
    <source>
        <dbReference type="Proteomes" id="UP000569005"/>
    </source>
</evidence>
<gene>
    <name evidence="1" type="ORF">HDF13_003337</name>
</gene>
<keyword evidence="2" id="KW-1185">Reference proteome</keyword>
<reference evidence="1" key="1">
    <citation type="submission" date="2020-08" db="EMBL/GenBank/DDBJ databases">
        <title>Genomic Encyclopedia of Type Strains, Phase IV (KMG-V): Genome sequencing to study the core and pangenomes of soil and plant-associated prokaryotes.</title>
        <authorList>
            <person name="Whitman W."/>
        </authorList>
    </citation>
    <scope>NUCLEOTIDE SEQUENCE</scope>
    <source>
        <strain evidence="1">M8UP15</strain>
    </source>
</reference>